<dbReference type="SUPFAM" id="SSF53850">
    <property type="entry name" value="Periplasmic binding protein-like II"/>
    <property type="match status" value="1"/>
</dbReference>
<name>A0ABV6QVZ0_9ACTN</name>
<dbReference type="InterPro" id="IPR036390">
    <property type="entry name" value="WH_DNA-bd_sf"/>
</dbReference>
<dbReference type="InterPro" id="IPR036388">
    <property type="entry name" value="WH-like_DNA-bd_sf"/>
</dbReference>
<dbReference type="Gene3D" id="1.10.10.10">
    <property type="entry name" value="Winged helix-like DNA-binding domain superfamily/Winged helix DNA-binding domain"/>
    <property type="match status" value="1"/>
</dbReference>
<dbReference type="PANTHER" id="PTHR30346:SF29">
    <property type="entry name" value="LYSR SUBSTRATE-BINDING"/>
    <property type="match status" value="1"/>
</dbReference>
<dbReference type="Pfam" id="PF00126">
    <property type="entry name" value="HTH_1"/>
    <property type="match status" value="1"/>
</dbReference>
<dbReference type="PRINTS" id="PR00039">
    <property type="entry name" value="HTHLYSR"/>
</dbReference>
<evidence type="ECO:0000256" key="3">
    <source>
        <dbReference type="ARBA" id="ARBA00023125"/>
    </source>
</evidence>
<proteinExistence type="inferred from homology"/>
<dbReference type="PANTHER" id="PTHR30346">
    <property type="entry name" value="TRANSCRIPTIONAL DUAL REGULATOR HCAR-RELATED"/>
    <property type="match status" value="1"/>
</dbReference>
<feature type="signal peptide" evidence="5">
    <location>
        <begin position="1"/>
        <end position="22"/>
    </location>
</feature>
<sequence>MDPRRLLIFRTVARLGSLSAAAADLGWTQPAVGQHMQRLERELGLPLMLRSVRGITLTPAGTALLAHADAMAARLTAAEEELRELATLQAGSLRIAAFPSACAVLVPPLLRELADRAPQLDVRLTEVEPPEARALVLAGDADVALTFDYGPAPESAELIAVQLFSDELRAVVAADHPLAARKRVALTDLAAERWVAGCPRCETHLLQLSEQAGFGPDIRHRSDDYVVVQRLVAAGLAVALLSDLALEAAPTAGVVAIPIRPRPGRRVEVLFRPELAGSAAVTTALDVLHRQSADR</sequence>
<gene>
    <name evidence="7" type="ORF">ACFFGN_32380</name>
</gene>
<feature type="domain" description="HTH lysR-type" evidence="6">
    <location>
        <begin position="1"/>
        <end position="58"/>
    </location>
</feature>
<dbReference type="Proteomes" id="UP001589890">
    <property type="component" value="Unassembled WGS sequence"/>
</dbReference>
<comment type="similarity">
    <text evidence="1">Belongs to the LysR transcriptional regulatory family.</text>
</comment>
<comment type="caution">
    <text evidence="7">The sequence shown here is derived from an EMBL/GenBank/DDBJ whole genome shotgun (WGS) entry which is preliminary data.</text>
</comment>
<dbReference type="RefSeq" id="WP_380055752.1">
    <property type="nucleotide sequence ID" value="NZ_JBHLTC010000040.1"/>
</dbReference>
<evidence type="ECO:0000256" key="4">
    <source>
        <dbReference type="ARBA" id="ARBA00023163"/>
    </source>
</evidence>
<dbReference type="InterPro" id="IPR000847">
    <property type="entry name" value="LysR_HTH_N"/>
</dbReference>
<evidence type="ECO:0000259" key="6">
    <source>
        <dbReference type="PROSITE" id="PS50931"/>
    </source>
</evidence>
<evidence type="ECO:0000256" key="1">
    <source>
        <dbReference type="ARBA" id="ARBA00009437"/>
    </source>
</evidence>
<dbReference type="Pfam" id="PF03466">
    <property type="entry name" value="LysR_substrate"/>
    <property type="match status" value="1"/>
</dbReference>
<keyword evidence="2" id="KW-0805">Transcription regulation</keyword>
<evidence type="ECO:0000256" key="5">
    <source>
        <dbReference type="SAM" id="SignalP"/>
    </source>
</evidence>
<feature type="chain" id="PRO_5046712390" evidence="5">
    <location>
        <begin position="23"/>
        <end position="295"/>
    </location>
</feature>
<dbReference type="InterPro" id="IPR005119">
    <property type="entry name" value="LysR_subst-bd"/>
</dbReference>
<keyword evidence="5" id="KW-0732">Signal</keyword>
<dbReference type="EMBL" id="JBHLTC010000040">
    <property type="protein sequence ID" value="MFC0628808.1"/>
    <property type="molecule type" value="Genomic_DNA"/>
</dbReference>
<dbReference type="PROSITE" id="PS50931">
    <property type="entry name" value="HTH_LYSR"/>
    <property type="match status" value="1"/>
</dbReference>
<keyword evidence="4" id="KW-0804">Transcription</keyword>
<protein>
    <submittedName>
        <fullName evidence="7">LysR family transcriptional regulator</fullName>
    </submittedName>
</protein>
<evidence type="ECO:0000313" key="7">
    <source>
        <dbReference type="EMBL" id="MFC0628808.1"/>
    </source>
</evidence>
<accession>A0ABV6QVZ0</accession>
<dbReference type="CDD" id="cd08423">
    <property type="entry name" value="PBP2_LTTR_like_6"/>
    <property type="match status" value="1"/>
</dbReference>
<dbReference type="SUPFAM" id="SSF46785">
    <property type="entry name" value="Winged helix' DNA-binding domain"/>
    <property type="match status" value="1"/>
</dbReference>
<evidence type="ECO:0000256" key="2">
    <source>
        <dbReference type="ARBA" id="ARBA00023015"/>
    </source>
</evidence>
<evidence type="ECO:0000313" key="8">
    <source>
        <dbReference type="Proteomes" id="UP001589890"/>
    </source>
</evidence>
<reference evidence="7 8" key="1">
    <citation type="submission" date="2024-09" db="EMBL/GenBank/DDBJ databases">
        <authorList>
            <person name="Sun Q."/>
            <person name="Mori K."/>
        </authorList>
    </citation>
    <scope>NUCLEOTIDE SEQUENCE [LARGE SCALE GENOMIC DNA]</scope>
    <source>
        <strain evidence="7 8">CGMCC 1.15906</strain>
    </source>
</reference>
<dbReference type="Gene3D" id="3.40.190.10">
    <property type="entry name" value="Periplasmic binding protein-like II"/>
    <property type="match status" value="2"/>
</dbReference>
<keyword evidence="3" id="KW-0238">DNA-binding</keyword>
<organism evidence="7 8">
    <name type="scientific">Kribbella deserti</name>
    <dbReference type="NCBI Taxonomy" id="1926257"/>
    <lineage>
        <taxon>Bacteria</taxon>
        <taxon>Bacillati</taxon>
        <taxon>Actinomycetota</taxon>
        <taxon>Actinomycetes</taxon>
        <taxon>Propionibacteriales</taxon>
        <taxon>Kribbellaceae</taxon>
        <taxon>Kribbella</taxon>
    </lineage>
</organism>
<keyword evidence="8" id="KW-1185">Reference proteome</keyword>